<dbReference type="PANTHER" id="PTHR30466">
    <property type="entry name" value="FLAVIN REDUCTASE"/>
    <property type="match status" value="1"/>
</dbReference>
<comment type="caution">
    <text evidence="4">The sequence shown here is derived from an EMBL/GenBank/DDBJ whole genome shotgun (WGS) entry which is preliminary data.</text>
</comment>
<accession>A0A5D0NIF8</accession>
<dbReference type="AlphaFoldDB" id="A0A5D0NIF8"/>
<gene>
    <name evidence="4" type="ORF">FXF69_25000</name>
</gene>
<dbReference type="Gene3D" id="2.30.110.10">
    <property type="entry name" value="Electron Transport, Fmn-binding Protein, Chain A"/>
    <property type="match status" value="1"/>
</dbReference>
<dbReference type="SMART" id="SM00903">
    <property type="entry name" value="Flavin_Reduct"/>
    <property type="match status" value="1"/>
</dbReference>
<dbReference type="RefSeq" id="WP_067902030.1">
    <property type="nucleotide sequence ID" value="NZ_VSFG01000005.1"/>
</dbReference>
<name>A0A5D0NIF8_9ACTN</name>
<dbReference type="InterPro" id="IPR002563">
    <property type="entry name" value="Flavin_Rdtase-like_dom"/>
</dbReference>
<protein>
    <submittedName>
        <fullName evidence="4">Flavin reductase family protein</fullName>
    </submittedName>
</protein>
<proteinExistence type="inferred from homology"/>
<organism evidence="4 5">
    <name type="scientific">Actinomadura chibensis</name>
    <dbReference type="NCBI Taxonomy" id="392828"/>
    <lineage>
        <taxon>Bacteria</taxon>
        <taxon>Bacillati</taxon>
        <taxon>Actinomycetota</taxon>
        <taxon>Actinomycetes</taxon>
        <taxon>Streptosporangiales</taxon>
        <taxon>Thermomonosporaceae</taxon>
        <taxon>Actinomadura</taxon>
    </lineage>
</organism>
<dbReference type="Pfam" id="PF01613">
    <property type="entry name" value="Flavin_Reduct"/>
    <property type="match status" value="1"/>
</dbReference>
<sequence>MPLTANGDGAPVIDQARFRHVLGRYPTGVVVVTALDAAGTALGMTVGSFTSVSLDPPLVAFLPDKSSSSWRALRESGERFCVNVLSAAQEDVCRAVAMRKTDKFHDIGWHPSPAGNPIIDGAVAWIDCVTEQLHDAGDHQIVVGRVEHLQLGDDDTPLLFHRGAYGTFTPH</sequence>
<reference evidence="4 5" key="1">
    <citation type="submission" date="2019-08" db="EMBL/GenBank/DDBJ databases">
        <title>Actinomadura sp. nov. CYP1-5 isolated from mountain soil.</title>
        <authorList>
            <person name="Songsumanus A."/>
            <person name="Kuncharoen N."/>
            <person name="Kudo T."/>
            <person name="Yuki M."/>
            <person name="Igarashi Y."/>
            <person name="Tanasupawat S."/>
        </authorList>
    </citation>
    <scope>NUCLEOTIDE SEQUENCE [LARGE SCALE GENOMIC DNA]</scope>
    <source>
        <strain evidence="4 5">JCM 14158</strain>
    </source>
</reference>
<evidence type="ECO:0000313" key="4">
    <source>
        <dbReference type="EMBL" id="TYB44210.1"/>
    </source>
</evidence>
<dbReference type="SUPFAM" id="SSF50475">
    <property type="entry name" value="FMN-binding split barrel"/>
    <property type="match status" value="1"/>
</dbReference>
<dbReference type="GO" id="GO:0042602">
    <property type="term" value="F:riboflavin reductase (NADPH) activity"/>
    <property type="evidence" value="ECO:0007669"/>
    <property type="project" value="TreeGrafter"/>
</dbReference>
<dbReference type="GO" id="GO:0010181">
    <property type="term" value="F:FMN binding"/>
    <property type="evidence" value="ECO:0007669"/>
    <property type="project" value="InterPro"/>
</dbReference>
<keyword evidence="5" id="KW-1185">Reference proteome</keyword>
<feature type="domain" description="Flavin reductase like" evidence="3">
    <location>
        <begin position="22"/>
        <end position="167"/>
    </location>
</feature>
<evidence type="ECO:0000259" key="3">
    <source>
        <dbReference type="SMART" id="SM00903"/>
    </source>
</evidence>
<keyword evidence="2" id="KW-0560">Oxidoreductase</keyword>
<dbReference type="STRING" id="1220554.GCA_001552135_07013"/>
<evidence type="ECO:0000313" key="5">
    <source>
        <dbReference type="Proteomes" id="UP000323380"/>
    </source>
</evidence>
<evidence type="ECO:0000256" key="2">
    <source>
        <dbReference type="ARBA" id="ARBA00023002"/>
    </source>
</evidence>
<comment type="similarity">
    <text evidence="1">Belongs to the non-flavoprotein flavin reductase family.</text>
</comment>
<dbReference type="InterPro" id="IPR012349">
    <property type="entry name" value="Split_barrel_FMN-bd"/>
</dbReference>
<dbReference type="Proteomes" id="UP000323380">
    <property type="component" value="Unassembled WGS sequence"/>
</dbReference>
<dbReference type="PANTHER" id="PTHR30466:SF11">
    <property type="entry name" value="FLAVIN-DEPENDENT MONOOXYGENASE, REDUCTASE SUBUNIT HSAB"/>
    <property type="match status" value="1"/>
</dbReference>
<evidence type="ECO:0000256" key="1">
    <source>
        <dbReference type="ARBA" id="ARBA00008898"/>
    </source>
</evidence>
<dbReference type="EMBL" id="VSFG01000005">
    <property type="protein sequence ID" value="TYB44210.1"/>
    <property type="molecule type" value="Genomic_DNA"/>
</dbReference>
<dbReference type="InterPro" id="IPR050268">
    <property type="entry name" value="NADH-dep_flavin_reductase"/>
</dbReference>